<comment type="caution">
    <text evidence="8">The sequence shown here is derived from an EMBL/GenBank/DDBJ whole genome shotgun (WGS) entry which is preliminary data.</text>
</comment>
<dbReference type="SMART" id="SM01349">
    <property type="entry name" value="TOG"/>
    <property type="match status" value="3"/>
</dbReference>
<feature type="compositionally biased region" description="Basic and acidic residues" evidence="6">
    <location>
        <begin position="962"/>
        <end position="977"/>
    </location>
</feature>
<evidence type="ECO:0000313" key="8">
    <source>
        <dbReference type="EMBL" id="OQR89564.1"/>
    </source>
</evidence>
<feature type="compositionally biased region" description="Polar residues" evidence="6">
    <location>
        <begin position="619"/>
        <end position="631"/>
    </location>
</feature>
<dbReference type="EMBL" id="JNBS01002710">
    <property type="protein sequence ID" value="OQR89564.1"/>
    <property type="molecule type" value="Genomic_DNA"/>
</dbReference>
<sequence>MESIDTLVYQMEDEDAIVKLDALRRLRQVAAQLQTSENAIFPVRNTRRFLNCVRRRLHDVEPRIVMETLQFVADLIPVVGKENLSHMYQIVLPQMLGMLPGDPEWEDEAAFPYSALHVLWVFAQYTVDLQGIMDLLMNQGLNHEDGKVRESSICALKQMLVLQSNSTLPCGNVEWNMLLEVLIPCLEDDEEGSIVAAEETLGWIQGHLGPKMYQKLVQELNSRDRAILAQHNDFIQQFVSPNSNHLSTDQLQFGLVPKWIVDTLLGAEDKSNAVQLLGKVLEPLQQSDYIALRSEWPSLFGFLAKICAMDSPHRHDLLFILQRVIQAISSYLSNIAQLLLPMLATVLADLPVDNHLRDMTHRIIDAESVSGVIKALIPSLQHRSCKIREQGCKLWTVAALKNPQVGQPAFSTITLHLGRLLCDPSDIVRTAALDLAAVYVHICNISVLDLLCNSNDVQIDGLDKSLVERRLRNRMVPILQKTGSTLFSNGQVEDKTKLWLPEVKPVAKPALGVPKQAVKPEVVQVIPQPTPELIAKNLTVLKQRCLNKKRSTTPENGKPERAIKATTPIEMGEYSENGDREQRIQHTTNFGDDRPIKPMKANFLVAEYELPQQDLTVNQQKASKPISSATSRLIKKKELSKKQQCEPEPEIITPPTIPEADVMVENKPKIMTLATRKRLEAKQKQERAAEVVAETTEFNSKKLKTGDELKLALKAGKQEYTCTSDLQDFHISKTELGKCIAKLQNSEWETQFEGLTDLRRLCVHCPDAVMGNQFGSIVREVCKHIGNLRSAIAKNAMLAVETMCLYLTKRMDNELDEIIPLLLKRAADTNTFLSESGSATIDAVVTGCTPLKILTSLLPLATSKNSNIRKHVAIVLGKIAQNFNRTDGVRLIAILCTLVNDSNNEVRDCAKSALQKLKQLGILDAETLKKSCPASCLTRVEQTLTTTPSPRQLPKTPSTDKIPPRSKVEKDTTKAKPVKEPELEKLNVLQQKLDSSNWKDRFDALAELKEMMLKFSNAIIQSSKLLQIFDGVNKRLEDGNSKVNVYALESLLEIIPAFGNGMESLLPNLVPVLARNLASNNQKIVQLAERGFELLCDSMESKTLCQHLALVIKNGNTRVKPGLILKLHRLVENGSPSNQSAIQRYVLPLALELMKESKNDVREANTKLLRALYSALGPSMLDTAYKLPKTHQEKLSDVLGIHIQSA</sequence>
<evidence type="ECO:0000256" key="6">
    <source>
        <dbReference type="SAM" id="MobiDB-lite"/>
    </source>
</evidence>
<reference evidence="8 9" key="1">
    <citation type="journal article" date="2014" name="Genome Biol. Evol.">
        <title>The secreted proteins of Achlya hypogyna and Thraustotheca clavata identify the ancestral oomycete secretome and reveal gene acquisitions by horizontal gene transfer.</title>
        <authorList>
            <person name="Misner I."/>
            <person name="Blouin N."/>
            <person name="Leonard G."/>
            <person name="Richards T.A."/>
            <person name="Lane C.E."/>
        </authorList>
    </citation>
    <scope>NUCLEOTIDE SEQUENCE [LARGE SCALE GENOMIC DNA]</scope>
    <source>
        <strain evidence="8 9">ATCC 34112</strain>
    </source>
</reference>
<feature type="repeat" description="HEAT" evidence="5">
    <location>
        <begin position="1146"/>
        <end position="1183"/>
    </location>
</feature>
<dbReference type="OrthoDB" id="63891at2759"/>
<dbReference type="PROSITE" id="PS50077">
    <property type="entry name" value="HEAT_REPEAT"/>
    <property type="match status" value="1"/>
</dbReference>
<evidence type="ECO:0000313" key="9">
    <source>
        <dbReference type="Proteomes" id="UP000243217"/>
    </source>
</evidence>
<dbReference type="Pfam" id="PF21041">
    <property type="entry name" value="XMAP215_CLASP_TOG"/>
    <property type="match status" value="1"/>
</dbReference>
<dbReference type="AlphaFoldDB" id="A0A1V9YUR5"/>
<feature type="compositionally biased region" description="Polar residues" evidence="6">
    <location>
        <begin position="943"/>
        <end position="959"/>
    </location>
</feature>
<keyword evidence="9" id="KW-1185">Reference proteome</keyword>
<proteinExistence type="predicted"/>
<dbReference type="Gene3D" id="1.25.10.10">
    <property type="entry name" value="Leucine-rich Repeat Variant"/>
    <property type="match status" value="4"/>
</dbReference>
<evidence type="ECO:0000256" key="2">
    <source>
        <dbReference type="ARBA" id="ARBA00022490"/>
    </source>
</evidence>
<dbReference type="InterPro" id="IPR048491">
    <property type="entry name" value="XMAP215_CLASP_TOG"/>
</dbReference>
<feature type="compositionally biased region" description="Basic and acidic residues" evidence="6">
    <location>
        <begin position="636"/>
        <end position="645"/>
    </location>
</feature>
<feature type="domain" description="TOG" evidence="7">
    <location>
        <begin position="728"/>
        <end position="953"/>
    </location>
</feature>
<dbReference type="Proteomes" id="UP000243217">
    <property type="component" value="Unassembled WGS sequence"/>
</dbReference>
<dbReference type="InterPro" id="IPR024395">
    <property type="entry name" value="CLASP_N_dom"/>
</dbReference>
<dbReference type="SUPFAM" id="SSF48371">
    <property type="entry name" value="ARM repeat"/>
    <property type="match status" value="2"/>
</dbReference>
<name>A0A1V9YUR5_9STRA</name>
<keyword evidence="2" id="KW-0963">Cytoplasm</keyword>
<feature type="region of interest" description="Disordered" evidence="6">
    <location>
        <begin position="619"/>
        <end position="654"/>
    </location>
</feature>
<dbReference type="Pfam" id="PF12348">
    <property type="entry name" value="CLASP_N"/>
    <property type="match status" value="1"/>
</dbReference>
<evidence type="ECO:0000259" key="7">
    <source>
        <dbReference type="SMART" id="SM01349"/>
    </source>
</evidence>
<organism evidence="8 9">
    <name type="scientific">Thraustotheca clavata</name>
    <dbReference type="NCBI Taxonomy" id="74557"/>
    <lineage>
        <taxon>Eukaryota</taxon>
        <taxon>Sar</taxon>
        <taxon>Stramenopiles</taxon>
        <taxon>Oomycota</taxon>
        <taxon>Saprolegniomycetes</taxon>
        <taxon>Saprolegniales</taxon>
        <taxon>Achlyaceae</taxon>
        <taxon>Thraustotheca</taxon>
    </lineage>
</organism>
<accession>A0A1V9YUR5</accession>
<dbReference type="GO" id="GO:0005881">
    <property type="term" value="C:cytoplasmic microtubule"/>
    <property type="evidence" value="ECO:0007669"/>
    <property type="project" value="TreeGrafter"/>
</dbReference>
<dbReference type="GO" id="GO:1902903">
    <property type="term" value="P:regulation of supramolecular fiber organization"/>
    <property type="evidence" value="ECO:0007669"/>
    <property type="project" value="UniProtKB-ARBA"/>
</dbReference>
<comment type="subcellular location">
    <subcellularLocation>
        <location evidence="1">Cytoplasm</location>
        <location evidence="1">Cytoskeleton</location>
    </subcellularLocation>
</comment>
<dbReference type="GO" id="GO:0000226">
    <property type="term" value="P:microtubule cytoskeleton organization"/>
    <property type="evidence" value="ECO:0007669"/>
    <property type="project" value="TreeGrafter"/>
</dbReference>
<evidence type="ECO:0000256" key="4">
    <source>
        <dbReference type="ARBA" id="ARBA00023212"/>
    </source>
</evidence>
<dbReference type="InterPro" id="IPR011989">
    <property type="entry name" value="ARM-like"/>
</dbReference>
<dbReference type="PANTHER" id="PTHR21567:SF87">
    <property type="entry name" value="CRESCERIN-LIKE PROTEIN CHE-12"/>
    <property type="match status" value="1"/>
</dbReference>
<gene>
    <name evidence="8" type="ORF">THRCLA_09687</name>
</gene>
<protein>
    <recommendedName>
        <fullName evidence="7">TOG domain-containing protein</fullName>
    </recommendedName>
</protein>
<dbReference type="GO" id="GO:0031110">
    <property type="term" value="P:regulation of microtubule polymerization or depolymerization"/>
    <property type="evidence" value="ECO:0007669"/>
    <property type="project" value="UniProtKB-ARBA"/>
</dbReference>
<evidence type="ECO:0000256" key="3">
    <source>
        <dbReference type="ARBA" id="ARBA00022737"/>
    </source>
</evidence>
<evidence type="ECO:0000256" key="1">
    <source>
        <dbReference type="ARBA" id="ARBA00004245"/>
    </source>
</evidence>
<keyword evidence="4" id="KW-0206">Cytoskeleton</keyword>
<dbReference type="PANTHER" id="PTHR21567">
    <property type="entry name" value="CLASP"/>
    <property type="match status" value="1"/>
</dbReference>
<evidence type="ECO:0000256" key="5">
    <source>
        <dbReference type="PROSITE-ProRule" id="PRU00103"/>
    </source>
</evidence>
<dbReference type="InterPro" id="IPR034085">
    <property type="entry name" value="TOG"/>
</dbReference>
<keyword evidence="3" id="KW-0677">Repeat</keyword>
<dbReference type="GO" id="GO:0008017">
    <property type="term" value="F:microtubule binding"/>
    <property type="evidence" value="ECO:0007669"/>
    <property type="project" value="TreeGrafter"/>
</dbReference>
<feature type="domain" description="TOG" evidence="7">
    <location>
        <begin position="245"/>
        <end position="481"/>
    </location>
</feature>
<dbReference type="InterPro" id="IPR016024">
    <property type="entry name" value="ARM-type_fold"/>
</dbReference>
<feature type="domain" description="TOG" evidence="7">
    <location>
        <begin position="973"/>
        <end position="1201"/>
    </location>
</feature>
<feature type="region of interest" description="Disordered" evidence="6">
    <location>
        <begin position="943"/>
        <end position="977"/>
    </location>
</feature>
<dbReference type="InterPro" id="IPR021133">
    <property type="entry name" value="HEAT_type_2"/>
</dbReference>